<gene>
    <name evidence="1" type="ORF">FisN_10Lu389</name>
</gene>
<dbReference type="EMBL" id="BDSP01000120">
    <property type="protein sequence ID" value="GAX17672.1"/>
    <property type="molecule type" value="Genomic_DNA"/>
</dbReference>
<keyword evidence="2" id="KW-1185">Reference proteome</keyword>
<dbReference type="SUPFAM" id="SSF52047">
    <property type="entry name" value="RNI-like"/>
    <property type="match status" value="1"/>
</dbReference>
<sequence length="506" mass="58099">METARKRKHGVFLELIPPDQLSAQQKALLQPSDPQRKPLPLYRLLREPTYLQDIDWYQYRDFCIYRENGTTISLCHDRDFYPPTRRSLSFWLHEDGLYLSCIIVGTTDAAVAETATYFWSIPSRDTFPGRLHLRHKCPFEFRALEPEQLAQILDANPRRCLDISAYTFTVQQSMVLATRPHPVRLRVVHGGLAFEDDGTAFVDALEQRQASYGELDIECNTDGMPFSRNNLRRLLQLDILDRLILSPLAGELALLPFSAKVKALDYSLDASFVNVEDLRTLQIVTKDLNVKIYLDDDDEFAYDFPLAFLDRLAELGHLEKLEFVLDNCSHAARLDELEALAEALARVIRNNPNLTCLNLSEQYMYFDWSPCLGDVFEAMEEHEGLRKVILKEYPKDEDPGYRWLEKLLMRNRNIVVLDSYRRKCTDGSRINKLYALNALYNGSPKLVKESASLRPPLVTEALMENASENFVHTALLLSYHTDILNELLSCASLDNVAGAWEIRDAL</sequence>
<protein>
    <submittedName>
        <fullName evidence="1">Uncharacterized protein</fullName>
    </submittedName>
</protein>
<name>A0A1Z5JV08_FISSO</name>
<organism evidence="1 2">
    <name type="scientific">Fistulifera solaris</name>
    <name type="common">Oleaginous diatom</name>
    <dbReference type="NCBI Taxonomy" id="1519565"/>
    <lineage>
        <taxon>Eukaryota</taxon>
        <taxon>Sar</taxon>
        <taxon>Stramenopiles</taxon>
        <taxon>Ochrophyta</taxon>
        <taxon>Bacillariophyta</taxon>
        <taxon>Bacillariophyceae</taxon>
        <taxon>Bacillariophycidae</taxon>
        <taxon>Naviculales</taxon>
        <taxon>Naviculaceae</taxon>
        <taxon>Fistulifera</taxon>
    </lineage>
</organism>
<reference evidence="1 2" key="1">
    <citation type="journal article" date="2015" name="Plant Cell">
        <title>Oil accumulation by the oleaginous diatom Fistulifera solaris as revealed by the genome and transcriptome.</title>
        <authorList>
            <person name="Tanaka T."/>
            <person name="Maeda Y."/>
            <person name="Veluchamy A."/>
            <person name="Tanaka M."/>
            <person name="Abida H."/>
            <person name="Marechal E."/>
            <person name="Bowler C."/>
            <person name="Muto M."/>
            <person name="Sunaga Y."/>
            <person name="Tanaka M."/>
            <person name="Yoshino T."/>
            <person name="Taniguchi T."/>
            <person name="Fukuda Y."/>
            <person name="Nemoto M."/>
            <person name="Matsumoto M."/>
            <person name="Wong P.S."/>
            <person name="Aburatani S."/>
            <person name="Fujibuchi W."/>
        </authorList>
    </citation>
    <scope>NUCLEOTIDE SEQUENCE [LARGE SCALE GENOMIC DNA]</scope>
    <source>
        <strain evidence="1 2">JPCC DA0580</strain>
    </source>
</reference>
<dbReference type="AlphaFoldDB" id="A0A1Z5JV08"/>
<evidence type="ECO:0000313" key="2">
    <source>
        <dbReference type="Proteomes" id="UP000198406"/>
    </source>
</evidence>
<dbReference type="Proteomes" id="UP000198406">
    <property type="component" value="Unassembled WGS sequence"/>
</dbReference>
<evidence type="ECO:0000313" key="1">
    <source>
        <dbReference type="EMBL" id="GAX17672.1"/>
    </source>
</evidence>
<dbReference type="InParanoid" id="A0A1Z5JV08"/>
<proteinExistence type="predicted"/>
<accession>A0A1Z5JV08</accession>
<comment type="caution">
    <text evidence="1">The sequence shown here is derived from an EMBL/GenBank/DDBJ whole genome shotgun (WGS) entry which is preliminary data.</text>
</comment>
<dbReference type="OrthoDB" id="120976at2759"/>